<keyword evidence="8" id="KW-0269">Exonuclease</keyword>
<dbReference type="SMART" id="SM00279">
    <property type="entry name" value="HhH2"/>
    <property type="match status" value="1"/>
</dbReference>
<evidence type="ECO:0000256" key="10">
    <source>
        <dbReference type="ARBA" id="ARBA00022881"/>
    </source>
</evidence>
<evidence type="ECO:0000256" key="7">
    <source>
        <dbReference type="ARBA" id="ARBA00022801"/>
    </source>
</evidence>
<dbReference type="InterPro" id="IPR029060">
    <property type="entry name" value="PIN-like_dom_sf"/>
</dbReference>
<comment type="cofactor">
    <cofactor evidence="1">
        <name>Mg(2+)</name>
        <dbReference type="ChEBI" id="CHEBI:18420"/>
    </cofactor>
</comment>
<dbReference type="InterPro" id="IPR006084">
    <property type="entry name" value="XPG/Rad2"/>
</dbReference>
<dbReference type="Pfam" id="PF00752">
    <property type="entry name" value="XPG_N"/>
    <property type="match status" value="1"/>
</dbReference>
<proteinExistence type="inferred from homology"/>
<dbReference type="SMART" id="SM00485">
    <property type="entry name" value="XPGN"/>
    <property type="match status" value="1"/>
</dbReference>
<evidence type="ECO:0000256" key="1">
    <source>
        <dbReference type="ARBA" id="ARBA00001946"/>
    </source>
</evidence>
<dbReference type="PANTHER" id="PTHR11081:SF65">
    <property type="entry name" value="DNA DAMAGE-INDUCIBLE PROTEIN DIN7-RELATED"/>
    <property type="match status" value="1"/>
</dbReference>
<evidence type="ECO:0000256" key="4">
    <source>
        <dbReference type="ARBA" id="ARBA00022722"/>
    </source>
</evidence>
<keyword evidence="11" id="KW-0238">DNA-binding</keyword>
<name>A0A9N9FVZ4_9GLOM</name>
<dbReference type="InterPro" id="IPR019974">
    <property type="entry name" value="XPG_CS"/>
</dbReference>
<dbReference type="GO" id="GO:0035312">
    <property type="term" value="F:5'-3' DNA exonuclease activity"/>
    <property type="evidence" value="ECO:0007669"/>
    <property type="project" value="InterPro"/>
</dbReference>
<dbReference type="InterPro" id="IPR044752">
    <property type="entry name" value="PIN-like_EXO1"/>
</dbReference>
<dbReference type="GO" id="GO:0005634">
    <property type="term" value="C:nucleus"/>
    <property type="evidence" value="ECO:0007669"/>
    <property type="project" value="UniProtKB-SubCell"/>
</dbReference>
<evidence type="ECO:0000313" key="17">
    <source>
        <dbReference type="EMBL" id="CAG8559965.1"/>
    </source>
</evidence>
<dbReference type="Proteomes" id="UP000789831">
    <property type="component" value="Unassembled WGS sequence"/>
</dbReference>
<accession>A0A9N9FVZ4</accession>
<sequence length="537" mass="62053">MGIQGLLQILKPIKTNISVDKYAWFTVGVDGHCWLHKGAHACAMELALNEPTSKYIEFFMHRVRMLKFYKVVPFIVFDGGHLPAKAGTETERREQRAEHRRKGFVCLEKGLKGKARDYFAKAIEVTPEMVFKVIQALRAENIEYLVAPYEADAQLAYLERKGYISAVITEDSDLLVFGCKNVIFKMDQYGNGEEISRDYFAASFEYSMAQLSNRHFRQMAILSGCDYLPSIHGIGIKKAYQYIKKYNTAEKVIKHLRFESKHYVPLDYEENFVRAEMTFLHQRVFDMETCQLVTFTPVPENVDIKNMDFIGLDIDPNIVREIIKGYLNPLTMQPLNIENPKRVILAQKDIRFHFTKNVESSKEATSKLFTGKENNTEIKSKYFSQKTSKEVDVKTTSNEIDTNRSITTQEPNNEIPESSKLSERDWNSVSNSQNSRVVSLIQPISKEKTEPTKRFPFTPIIPKEIRDINKNNGDKENQSPLNTRCTLRKRSFSKVDYEDRVHKIAQGWRKKFARTEQESIGTIISHLKSTKSWEADE</sequence>
<keyword evidence="13" id="KW-0539">Nucleus</keyword>
<keyword evidence="4" id="KW-0540">Nuclease</keyword>
<dbReference type="OrthoDB" id="26491at2759"/>
<feature type="region of interest" description="Disordered" evidence="14">
    <location>
        <begin position="394"/>
        <end position="433"/>
    </location>
</feature>
<comment type="subcellular location">
    <subcellularLocation>
        <location evidence="2">Nucleus</location>
    </subcellularLocation>
</comment>
<evidence type="ECO:0000259" key="15">
    <source>
        <dbReference type="SMART" id="SM00484"/>
    </source>
</evidence>
<evidence type="ECO:0000256" key="3">
    <source>
        <dbReference type="ARBA" id="ARBA00010563"/>
    </source>
</evidence>
<dbReference type="GO" id="GO:0046872">
    <property type="term" value="F:metal ion binding"/>
    <property type="evidence" value="ECO:0007669"/>
    <property type="project" value="UniProtKB-KW"/>
</dbReference>
<keyword evidence="6" id="KW-0227">DNA damage</keyword>
<dbReference type="InterPro" id="IPR036279">
    <property type="entry name" value="5-3_exonuclease_C_sf"/>
</dbReference>
<evidence type="ECO:0000256" key="5">
    <source>
        <dbReference type="ARBA" id="ARBA00022723"/>
    </source>
</evidence>
<keyword evidence="5" id="KW-0479">Metal-binding</keyword>
<comment type="similarity">
    <text evidence="3">Belongs to the XPG/RAD2 endonuclease family. EXO1 subfamily.</text>
</comment>
<organism evidence="17 18">
    <name type="scientific">Ambispora gerdemannii</name>
    <dbReference type="NCBI Taxonomy" id="144530"/>
    <lineage>
        <taxon>Eukaryota</taxon>
        <taxon>Fungi</taxon>
        <taxon>Fungi incertae sedis</taxon>
        <taxon>Mucoromycota</taxon>
        <taxon>Glomeromycotina</taxon>
        <taxon>Glomeromycetes</taxon>
        <taxon>Archaeosporales</taxon>
        <taxon>Ambisporaceae</taxon>
        <taxon>Ambispora</taxon>
    </lineage>
</organism>
<reference evidence="17" key="1">
    <citation type="submission" date="2021-06" db="EMBL/GenBank/DDBJ databases">
        <authorList>
            <person name="Kallberg Y."/>
            <person name="Tangrot J."/>
            <person name="Rosling A."/>
        </authorList>
    </citation>
    <scope>NUCLEOTIDE SEQUENCE</scope>
    <source>
        <strain evidence="17">MT106</strain>
    </source>
</reference>
<evidence type="ECO:0000313" key="18">
    <source>
        <dbReference type="Proteomes" id="UP000789831"/>
    </source>
</evidence>
<feature type="compositionally biased region" description="Polar residues" evidence="14">
    <location>
        <begin position="394"/>
        <end position="416"/>
    </location>
</feature>
<dbReference type="SMART" id="SM00484">
    <property type="entry name" value="XPGI"/>
    <property type="match status" value="1"/>
</dbReference>
<dbReference type="AlphaFoldDB" id="A0A9N9FVZ4"/>
<gene>
    <name evidence="17" type="ORF">AGERDE_LOCUS7102</name>
</gene>
<evidence type="ECO:0000256" key="6">
    <source>
        <dbReference type="ARBA" id="ARBA00022763"/>
    </source>
</evidence>
<dbReference type="SUPFAM" id="SSF88723">
    <property type="entry name" value="PIN domain-like"/>
    <property type="match status" value="1"/>
</dbReference>
<dbReference type="EMBL" id="CAJVPL010001224">
    <property type="protein sequence ID" value="CAG8559965.1"/>
    <property type="molecule type" value="Genomic_DNA"/>
</dbReference>
<keyword evidence="18" id="KW-1185">Reference proteome</keyword>
<dbReference type="InterPro" id="IPR008918">
    <property type="entry name" value="HhH2"/>
</dbReference>
<dbReference type="GO" id="GO:0003677">
    <property type="term" value="F:DNA binding"/>
    <property type="evidence" value="ECO:0007669"/>
    <property type="project" value="UniProtKB-KW"/>
</dbReference>
<evidence type="ECO:0000256" key="8">
    <source>
        <dbReference type="ARBA" id="ARBA00022839"/>
    </source>
</evidence>
<dbReference type="GO" id="GO:0017108">
    <property type="term" value="F:5'-flap endonuclease activity"/>
    <property type="evidence" value="ECO:0007669"/>
    <property type="project" value="TreeGrafter"/>
</dbReference>
<dbReference type="Gene3D" id="3.40.50.1010">
    <property type="entry name" value="5'-nuclease"/>
    <property type="match status" value="1"/>
</dbReference>
<comment type="caution">
    <text evidence="17">The sequence shown here is derived from an EMBL/GenBank/DDBJ whole genome shotgun (WGS) entry which is preliminary data.</text>
</comment>
<evidence type="ECO:0000256" key="2">
    <source>
        <dbReference type="ARBA" id="ARBA00004123"/>
    </source>
</evidence>
<evidence type="ECO:0000256" key="14">
    <source>
        <dbReference type="SAM" id="MobiDB-lite"/>
    </source>
</evidence>
<dbReference type="SUPFAM" id="SSF47807">
    <property type="entry name" value="5' to 3' exonuclease, C-terminal subdomain"/>
    <property type="match status" value="1"/>
</dbReference>
<protein>
    <submittedName>
        <fullName evidence="17">1693_t:CDS:1</fullName>
    </submittedName>
</protein>
<keyword evidence="9" id="KW-0460">Magnesium</keyword>
<evidence type="ECO:0000259" key="16">
    <source>
        <dbReference type="SMART" id="SM00485"/>
    </source>
</evidence>
<keyword evidence="12" id="KW-0234">DNA repair</keyword>
<feature type="domain" description="XPG N-terminal" evidence="16">
    <location>
        <begin position="1"/>
        <end position="99"/>
    </location>
</feature>
<dbReference type="InterPro" id="IPR037315">
    <property type="entry name" value="EXO1_H3TH"/>
</dbReference>
<keyword evidence="7" id="KW-0378">Hydrolase</keyword>
<dbReference type="PRINTS" id="PR00853">
    <property type="entry name" value="XPGRADSUPER"/>
</dbReference>
<evidence type="ECO:0000256" key="11">
    <source>
        <dbReference type="ARBA" id="ARBA00023125"/>
    </source>
</evidence>
<keyword evidence="10" id="KW-0267">Excision nuclease</keyword>
<dbReference type="PROSITE" id="PS00842">
    <property type="entry name" value="XPG_2"/>
    <property type="match status" value="1"/>
</dbReference>
<dbReference type="InterPro" id="IPR006086">
    <property type="entry name" value="XPG-I_dom"/>
</dbReference>
<feature type="domain" description="XPG-I" evidence="15">
    <location>
        <begin position="138"/>
        <end position="206"/>
    </location>
</feature>
<evidence type="ECO:0000256" key="12">
    <source>
        <dbReference type="ARBA" id="ARBA00023204"/>
    </source>
</evidence>
<evidence type="ECO:0000256" key="9">
    <source>
        <dbReference type="ARBA" id="ARBA00022842"/>
    </source>
</evidence>
<dbReference type="CDD" id="cd09908">
    <property type="entry name" value="H3TH_EXO1"/>
    <property type="match status" value="1"/>
</dbReference>
<dbReference type="PANTHER" id="PTHR11081">
    <property type="entry name" value="FLAP ENDONUCLEASE FAMILY MEMBER"/>
    <property type="match status" value="1"/>
</dbReference>
<dbReference type="Gene3D" id="1.10.150.20">
    <property type="entry name" value="5' to 3' exonuclease, C-terminal subdomain"/>
    <property type="match status" value="1"/>
</dbReference>
<dbReference type="InterPro" id="IPR006085">
    <property type="entry name" value="XPG_DNA_repair_N"/>
</dbReference>
<evidence type="ECO:0000256" key="13">
    <source>
        <dbReference type="ARBA" id="ARBA00023242"/>
    </source>
</evidence>
<dbReference type="FunFam" id="1.10.150.20:FF:000011">
    <property type="entry name" value="exonuclease 1"/>
    <property type="match status" value="1"/>
</dbReference>
<dbReference type="GO" id="GO:0006281">
    <property type="term" value="P:DNA repair"/>
    <property type="evidence" value="ECO:0007669"/>
    <property type="project" value="UniProtKB-KW"/>
</dbReference>
<dbReference type="Pfam" id="PF00867">
    <property type="entry name" value="XPG_I"/>
    <property type="match status" value="1"/>
</dbReference>
<dbReference type="CDD" id="cd09857">
    <property type="entry name" value="PIN_EXO1"/>
    <property type="match status" value="1"/>
</dbReference>
<dbReference type="FunFam" id="3.40.50.1010:FF:000002">
    <property type="entry name" value="Exonuclease 1, putative"/>
    <property type="match status" value="1"/>
</dbReference>